<protein>
    <submittedName>
        <fullName evidence="2">H15 domain-containing protein</fullName>
    </submittedName>
</protein>
<name>A0AC35TS21_9BILA</name>
<sequence>MAEATEHLSEDNNSLMGNEATDDQQSPPASNTLAKGKKRVIQEVETKADNVVKSSGANNDLAEENSYGSPPKKRAGRPKKAAADVKAKLPKTTTVAETVQTNLVASDNDKSVAKKRAGRPKKEAVVAKPDATKAGRSKKAAVSVVSEEEDHDISEAEEEKVKGKPKAGAATRKAGRPKKEQKIEVPRKAAKVIAQSADEQDIKGAKKAASADSDAKQKRGAGRPKKVETEAVTKKAGRPKKEVVVSADEEEKEPSTRMAGRPKAVAKTSDDKVGKRGRPKKVVAAEVQDNDENYEN</sequence>
<proteinExistence type="predicted"/>
<accession>A0AC35TS21</accession>
<evidence type="ECO:0000313" key="1">
    <source>
        <dbReference type="Proteomes" id="UP000095286"/>
    </source>
</evidence>
<dbReference type="Proteomes" id="UP000095286">
    <property type="component" value="Unplaced"/>
</dbReference>
<evidence type="ECO:0000313" key="2">
    <source>
        <dbReference type="WBParaSite" id="RSKR_0000352700.1"/>
    </source>
</evidence>
<dbReference type="WBParaSite" id="RSKR_0000352700.1">
    <property type="protein sequence ID" value="RSKR_0000352700.1"/>
    <property type="gene ID" value="RSKR_0000352700"/>
</dbReference>
<organism evidence="1 2">
    <name type="scientific">Rhabditophanes sp. KR3021</name>
    <dbReference type="NCBI Taxonomy" id="114890"/>
    <lineage>
        <taxon>Eukaryota</taxon>
        <taxon>Metazoa</taxon>
        <taxon>Ecdysozoa</taxon>
        <taxon>Nematoda</taxon>
        <taxon>Chromadorea</taxon>
        <taxon>Rhabditida</taxon>
        <taxon>Tylenchina</taxon>
        <taxon>Panagrolaimomorpha</taxon>
        <taxon>Strongyloidoidea</taxon>
        <taxon>Alloionematidae</taxon>
        <taxon>Rhabditophanes</taxon>
    </lineage>
</organism>
<reference evidence="2" key="1">
    <citation type="submission" date="2016-11" db="UniProtKB">
        <authorList>
            <consortium name="WormBaseParasite"/>
        </authorList>
    </citation>
    <scope>IDENTIFICATION</scope>
    <source>
        <strain evidence="2">KR3021</strain>
    </source>
</reference>